<evidence type="ECO:0000259" key="1">
    <source>
        <dbReference type="Pfam" id="PF00476"/>
    </source>
</evidence>
<gene>
    <name evidence="2" type="ORF">DUNSADRAFT_3921</name>
</gene>
<reference evidence="2" key="1">
    <citation type="submission" date="2017-08" db="EMBL/GenBank/DDBJ databases">
        <authorList>
            <person name="Polle J.E."/>
            <person name="Barry K."/>
            <person name="Cushman J."/>
            <person name="Schmutz J."/>
            <person name="Tran D."/>
            <person name="Hathwaick L.T."/>
            <person name="Yim W.C."/>
            <person name="Jenkins J."/>
            <person name="Mckie-Krisberg Z.M."/>
            <person name="Prochnik S."/>
            <person name="Lindquist E."/>
            <person name="Dockter R.B."/>
            <person name="Adam C."/>
            <person name="Molina H."/>
            <person name="Bunkerborg J."/>
            <person name="Jin E."/>
            <person name="Buchheim M."/>
            <person name="Magnuson J."/>
        </authorList>
    </citation>
    <scope>NUCLEOTIDE SEQUENCE</scope>
    <source>
        <strain evidence="2">CCAP 19/18</strain>
    </source>
</reference>
<dbReference type="PANTHER" id="PTHR10133:SF62">
    <property type="entry name" value="DNA POLYMERASE THETA"/>
    <property type="match status" value="1"/>
</dbReference>
<evidence type="ECO:0000313" key="3">
    <source>
        <dbReference type="Proteomes" id="UP000815325"/>
    </source>
</evidence>
<evidence type="ECO:0000313" key="2">
    <source>
        <dbReference type="EMBL" id="KAF5826251.1"/>
    </source>
</evidence>
<dbReference type="InterPro" id="IPR002298">
    <property type="entry name" value="DNA_polymerase_A"/>
</dbReference>
<keyword evidence="3" id="KW-1185">Reference proteome</keyword>
<feature type="domain" description="DNA-directed DNA polymerase family A palm" evidence="1">
    <location>
        <begin position="32"/>
        <end position="106"/>
    </location>
</feature>
<dbReference type="SUPFAM" id="SSF56672">
    <property type="entry name" value="DNA/RNA polymerases"/>
    <property type="match status" value="1"/>
</dbReference>
<organism evidence="2 3">
    <name type="scientific">Dunaliella salina</name>
    <name type="common">Green alga</name>
    <name type="synonym">Protococcus salinus</name>
    <dbReference type="NCBI Taxonomy" id="3046"/>
    <lineage>
        <taxon>Eukaryota</taxon>
        <taxon>Viridiplantae</taxon>
        <taxon>Chlorophyta</taxon>
        <taxon>core chlorophytes</taxon>
        <taxon>Chlorophyceae</taxon>
        <taxon>CS clade</taxon>
        <taxon>Chlamydomonadales</taxon>
        <taxon>Dunaliellaceae</taxon>
        <taxon>Dunaliella</taxon>
    </lineage>
</organism>
<dbReference type="Gene3D" id="3.30.70.370">
    <property type="match status" value="1"/>
</dbReference>
<sequence length="113" mass="12735">MHQEMPSVSIRAVMLRAQLILNSVMLPAPEYDQIKFAMVKLHDTLDNSPEWAGTIKLVLMFHDELVYEMPEGCVSKAAPHLKNVLENAWPLCVPTPVDIKCGPDWGHLSKWNG</sequence>
<dbReference type="EMBL" id="MU071128">
    <property type="protein sequence ID" value="KAF5826251.1"/>
    <property type="molecule type" value="Genomic_DNA"/>
</dbReference>
<dbReference type="InterPro" id="IPR043502">
    <property type="entry name" value="DNA/RNA_pol_sf"/>
</dbReference>
<proteinExistence type="predicted"/>
<dbReference type="InterPro" id="IPR001098">
    <property type="entry name" value="DNA-dir_DNA_pol_A_palm_dom"/>
</dbReference>
<dbReference type="PANTHER" id="PTHR10133">
    <property type="entry name" value="DNA POLYMERASE I"/>
    <property type="match status" value="1"/>
</dbReference>
<protein>
    <recommendedName>
        <fullName evidence="1">DNA-directed DNA polymerase family A palm domain-containing protein</fullName>
    </recommendedName>
</protein>
<comment type="caution">
    <text evidence="2">The sequence shown here is derived from an EMBL/GenBank/DDBJ whole genome shotgun (WGS) entry which is preliminary data.</text>
</comment>
<accession>A0ABQ7FV24</accession>
<dbReference type="Pfam" id="PF00476">
    <property type="entry name" value="DNA_pol_A"/>
    <property type="match status" value="1"/>
</dbReference>
<name>A0ABQ7FV24_DUNSA</name>
<dbReference type="Proteomes" id="UP000815325">
    <property type="component" value="Unassembled WGS sequence"/>
</dbReference>